<proteinExistence type="predicted"/>
<evidence type="ECO:0008006" key="7">
    <source>
        <dbReference type="Google" id="ProtNLM"/>
    </source>
</evidence>
<reference evidence="5 6" key="1">
    <citation type="submission" date="2024-03" db="EMBL/GenBank/DDBJ databases">
        <title>Genome-scale model development and genomic sequencing of the oleaginous clade Lipomyces.</title>
        <authorList>
            <consortium name="Lawrence Berkeley National Laboratory"/>
            <person name="Czajka J.J."/>
            <person name="Han Y."/>
            <person name="Kim J."/>
            <person name="Mondo S.J."/>
            <person name="Hofstad B.A."/>
            <person name="Robles A."/>
            <person name="Haridas S."/>
            <person name="Riley R."/>
            <person name="LaButti K."/>
            <person name="Pangilinan J."/>
            <person name="Andreopoulos W."/>
            <person name="Lipzen A."/>
            <person name="Yan J."/>
            <person name="Wang M."/>
            <person name="Ng V."/>
            <person name="Grigoriev I.V."/>
            <person name="Spatafora J.W."/>
            <person name="Magnuson J.K."/>
            <person name="Baker S.E."/>
            <person name="Pomraning K.R."/>
        </authorList>
    </citation>
    <scope>NUCLEOTIDE SEQUENCE [LARGE SCALE GENOMIC DNA]</scope>
    <source>
        <strain evidence="5 6">Phaff 52-87</strain>
    </source>
</reference>
<dbReference type="GeneID" id="90040974"/>
<evidence type="ECO:0000256" key="4">
    <source>
        <dbReference type="ARBA" id="ARBA00046271"/>
    </source>
</evidence>
<protein>
    <recommendedName>
        <fullName evidence="7">Peroxin 11C</fullName>
    </recommendedName>
</protein>
<dbReference type="EMBL" id="JBBJBU010000013">
    <property type="protein sequence ID" value="KAK7203180.1"/>
    <property type="molecule type" value="Genomic_DNA"/>
</dbReference>
<keyword evidence="1" id="KW-0962">Peroxisome biogenesis</keyword>
<evidence type="ECO:0000256" key="2">
    <source>
        <dbReference type="ARBA" id="ARBA00023136"/>
    </source>
</evidence>
<name>A0ABR1F051_9ASCO</name>
<keyword evidence="3" id="KW-0576">Peroxisome</keyword>
<evidence type="ECO:0000256" key="3">
    <source>
        <dbReference type="ARBA" id="ARBA00023140"/>
    </source>
</evidence>
<dbReference type="PANTHER" id="PTHR12652">
    <property type="entry name" value="PEROXISOMAL BIOGENESIS FACTOR 11"/>
    <property type="match status" value="1"/>
</dbReference>
<sequence>MSSTTPAPAATPATPPPSTLHTRILNAARSSDPSLAKASRILSSASTLDLNLMTAQYSLTFLAESIKFIHNKAALARLFARLSALSTYFDSVTIVSKPGDILLPPSQTALRLRRLTALISDVRIFNRLWGTITMLKWGSAVLQAPPKDAILKLIAYTQVVSNNIYQPLENIAYLASHDILPVDKLTVKKLWIFSSRLWALHIILEFVRLAREYALSSKSSASATTSEKLDPELAAERVKAKKLWTRQLIVTAAYFPLTIHWSLESGIINDWMVGLFGSIAGGVRFFPLWREG</sequence>
<keyword evidence="6" id="KW-1185">Reference proteome</keyword>
<evidence type="ECO:0000256" key="1">
    <source>
        <dbReference type="ARBA" id="ARBA00022593"/>
    </source>
</evidence>
<evidence type="ECO:0000313" key="6">
    <source>
        <dbReference type="Proteomes" id="UP001498771"/>
    </source>
</evidence>
<dbReference type="Pfam" id="PF05648">
    <property type="entry name" value="PEX11"/>
    <property type="match status" value="1"/>
</dbReference>
<dbReference type="Proteomes" id="UP001498771">
    <property type="component" value="Unassembled WGS sequence"/>
</dbReference>
<comment type="caution">
    <text evidence="5">The sequence shown here is derived from an EMBL/GenBank/DDBJ whole genome shotgun (WGS) entry which is preliminary data.</text>
</comment>
<keyword evidence="2" id="KW-0472">Membrane</keyword>
<dbReference type="PANTHER" id="PTHR12652:SF25">
    <property type="entry name" value="MICROBODY (PEROXISOME) PROLIFERATION PROTEIN PEROXIN 11C (EUROFUNG)"/>
    <property type="match status" value="1"/>
</dbReference>
<gene>
    <name evidence="5" type="ORF">BZA70DRAFT_84041</name>
</gene>
<dbReference type="RefSeq" id="XP_064766213.1">
    <property type="nucleotide sequence ID" value="XM_064915462.1"/>
</dbReference>
<organism evidence="5 6">
    <name type="scientific">Myxozyma melibiosi</name>
    <dbReference type="NCBI Taxonomy" id="54550"/>
    <lineage>
        <taxon>Eukaryota</taxon>
        <taxon>Fungi</taxon>
        <taxon>Dikarya</taxon>
        <taxon>Ascomycota</taxon>
        <taxon>Saccharomycotina</taxon>
        <taxon>Lipomycetes</taxon>
        <taxon>Lipomycetales</taxon>
        <taxon>Lipomycetaceae</taxon>
        <taxon>Myxozyma</taxon>
    </lineage>
</organism>
<accession>A0ABR1F051</accession>
<evidence type="ECO:0000313" key="5">
    <source>
        <dbReference type="EMBL" id="KAK7203180.1"/>
    </source>
</evidence>
<dbReference type="InterPro" id="IPR008733">
    <property type="entry name" value="PEX11"/>
</dbReference>
<comment type="subcellular location">
    <subcellularLocation>
        <location evidence="4">Peroxisome membrane</location>
    </subcellularLocation>
</comment>